<accession>A0A7J7MGZ3</accession>
<name>A0A7J7MGZ3_9MAGN</name>
<dbReference type="AlphaFoldDB" id="A0A7J7MGZ3"/>
<organism evidence="2 3">
    <name type="scientific">Kingdonia uniflora</name>
    <dbReference type="NCBI Taxonomy" id="39325"/>
    <lineage>
        <taxon>Eukaryota</taxon>
        <taxon>Viridiplantae</taxon>
        <taxon>Streptophyta</taxon>
        <taxon>Embryophyta</taxon>
        <taxon>Tracheophyta</taxon>
        <taxon>Spermatophyta</taxon>
        <taxon>Magnoliopsida</taxon>
        <taxon>Ranunculales</taxon>
        <taxon>Circaeasteraceae</taxon>
        <taxon>Kingdonia</taxon>
    </lineage>
</organism>
<keyword evidence="3" id="KW-1185">Reference proteome</keyword>
<dbReference type="Proteomes" id="UP000541444">
    <property type="component" value="Unassembled WGS sequence"/>
</dbReference>
<dbReference type="EMBL" id="JACGCM010001511">
    <property type="protein sequence ID" value="KAF6154131.1"/>
    <property type="molecule type" value="Genomic_DNA"/>
</dbReference>
<reference evidence="2 3" key="1">
    <citation type="journal article" date="2020" name="IScience">
        <title>Genome Sequencing of the Endangered Kingdonia uniflora (Circaeasteraceae, Ranunculales) Reveals Potential Mechanisms of Evolutionary Specialization.</title>
        <authorList>
            <person name="Sun Y."/>
            <person name="Deng T."/>
            <person name="Zhang A."/>
            <person name="Moore M.J."/>
            <person name="Landis J.B."/>
            <person name="Lin N."/>
            <person name="Zhang H."/>
            <person name="Zhang X."/>
            <person name="Huang J."/>
            <person name="Zhang X."/>
            <person name="Sun H."/>
            <person name="Wang H."/>
        </authorList>
    </citation>
    <scope>NUCLEOTIDE SEQUENCE [LARGE SCALE GENOMIC DNA]</scope>
    <source>
        <strain evidence="2">TB1705</strain>
        <tissue evidence="2">Leaf</tissue>
    </source>
</reference>
<dbReference type="PANTHER" id="PTHR32444">
    <property type="entry name" value="BULB-TYPE LECTIN DOMAIN-CONTAINING PROTEIN"/>
    <property type="match status" value="1"/>
</dbReference>
<dbReference type="InterPro" id="IPR036426">
    <property type="entry name" value="Bulb-type_lectin_dom_sf"/>
</dbReference>
<proteinExistence type="predicted"/>
<dbReference type="OrthoDB" id="785331at2759"/>
<dbReference type="PANTHER" id="PTHR32444:SF234">
    <property type="entry name" value="RECEPTOR-LIKE SERINE_THREONINE-PROTEIN KINASE"/>
    <property type="match status" value="1"/>
</dbReference>
<evidence type="ECO:0000313" key="2">
    <source>
        <dbReference type="EMBL" id="KAF6154131.1"/>
    </source>
</evidence>
<evidence type="ECO:0000259" key="1">
    <source>
        <dbReference type="Pfam" id="PF01453"/>
    </source>
</evidence>
<dbReference type="InterPro" id="IPR001480">
    <property type="entry name" value="Bulb-type_lectin_dom"/>
</dbReference>
<dbReference type="Pfam" id="PF01453">
    <property type="entry name" value="B_lectin"/>
    <property type="match status" value="1"/>
</dbReference>
<gene>
    <name evidence="2" type="ORF">GIB67_016383</name>
</gene>
<sequence>MMAILSFLIEQGVLFGHQFLKKILENPVPELLDSGNLVLRDANDGNSTSYLWQSFDHPSDSLLPGMKVGRDIRTGLN</sequence>
<evidence type="ECO:0000313" key="3">
    <source>
        <dbReference type="Proteomes" id="UP000541444"/>
    </source>
</evidence>
<comment type="caution">
    <text evidence="2">The sequence shown here is derived from an EMBL/GenBank/DDBJ whole genome shotgun (WGS) entry which is preliminary data.</text>
</comment>
<dbReference type="SUPFAM" id="SSF51110">
    <property type="entry name" value="alpha-D-mannose-specific plant lectins"/>
    <property type="match status" value="1"/>
</dbReference>
<feature type="domain" description="Bulb-type lectin" evidence="1">
    <location>
        <begin position="24"/>
        <end position="76"/>
    </location>
</feature>
<protein>
    <recommendedName>
        <fullName evidence="1">Bulb-type lectin domain-containing protein</fullName>
    </recommendedName>
</protein>